<reference evidence="1 2" key="1">
    <citation type="journal article" date="2016" name="Sci. Rep.">
        <title>The Dendrobium catenatum Lindl. genome sequence provides insights into polysaccharide synthase, floral development and adaptive evolution.</title>
        <authorList>
            <person name="Zhang G.Q."/>
            <person name="Xu Q."/>
            <person name="Bian C."/>
            <person name="Tsai W.C."/>
            <person name="Yeh C.M."/>
            <person name="Liu K.W."/>
            <person name="Yoshida K."/>
            <person name="Zhang L.S."/>
            <person name="Chang S.B."/>
            <person name="Chen F."/>
            <person name="Shi Y."/>
            <person name="Su Y.Y."/>
            <person name="Zhang Y.Q."/>
            <person name="Chen L.J."/>
            <person name="Yin Y."/>
            <person name="Lin M."/>
            <person name="Huang H."/>
            <person name="Deng H."/>
            <person name="Wang Z.W."/>
            <person name="Zhu S.L."/>
            <person name="Zhao X."/>
            <person name="Deng C."/>
            <person name="Niu S.C."/>
            <person name="Huang J."/>
            <person name="Wang M."/>
            <person name="Liu G.H."/>
            <person name="Yang H.J."/>
            <person name="Xiao X.J."/>
            <person name="Hsiao Y.Y."/>
            <person name="Wu W.L."/>
            <person name="Chen Y.Y."/>
            <person name="Mitsuda N."/>
            <person name="Ohme-Takagi M."/>
            <person name="Luo Y.B."/>
            <person name="Van de Peer Y."/>
            <person name="Liu Z.J."/>
        </authorList>
    </citation>
    <scope>NUCLEOTIDE SEQUENCE [LARGE SCALE GENOMIC DNA]</scope>
    <source>
        <tissue evidence="1">The whole plant</tissue>
    </source>
</reference>
<dbReference type="EMBL" id="KZ502513">
    <property type="protein sequence ID" value="PKU77361.1"/>
    <property type="molecule type" value="Genomic_DNA"/>
</dbReference>
<evidence type="ECO:0000313" key="2">
    <source>
        <dbReference type="Proteomes" id="UP000233837"/>
    </source>
</evidence>
<accession>A0A2I0WNZ7</accession>
<protein>
    <submittedName>
        <fullName evidence="1">Uncharacterized protein</fullName>
    </submittedName>
</protein>
<dbReference type="Proteomes" id="UP000233837">
    <property type="component" value="Unassembled WGS sequence"/>
</dbReference>
<proteinExistence type="predicted"/>
<keyword evidence="2" id="KW-1185">Reference proteome</keyword>
<evidence type="ECO:0000313" key="1">
    <source>
        <dbReference type="EMBL" id="PKU77361.1"/>
    </source>
</evidence>
<name>A0A2I0WNZ7_9ASPA</name>
<reference evidence="1 2" key="2">
    <citation type="journal article" date="2017" name="Nature">
        <title>The Apostasia genome and the evolution of orchids.</title>
        <authorList>
            <person name="Zhang G.Q."/>
            <person name="Liu K.W."/>
            <person name="Li Z."/>
            <person name="Lohaus R."/>
            <person name="Hsiao Y.Y."/>
            <person name="Niu S.C."/>
            <person name="Wang J.Y."/>
            <person name="Lin Y.C."/>
            <person name="Xu Q."/>
            <person name="Chen L.J."/>
            <person name="Yoshida K."/>
            <person name="Fujiwara S."/>
            <person name="Wang Z.W."/>
            <person name="Zhang Y.Q."/>
            <person name="Mitsuda N."/>
            <person name="Wang M."/>
            <person name="Liu G.H."/>
            <person name="Pecoraro L."/>
            <person name="Huang H.X."/>
            <person name="Xiao X.J."/>
            <person name="Lin M."/>
            <person name="Wu X.Y."/>
            <person name="Wu W.L."/>
            <person name="Chen Y.Y."/>
            <person name="Chang S.B."/>
            <person name="Sakamoto S."/>
            <person name="Ohme-Takagi M."/>
            <person name="Yagi M."/>
            <person name="Zeng S.J."/>
            <person name="Shen C.Y."/>
            <person name="Yeh C.M."/>
            <person name="Luo Y.B."/>
            <person name="Tsai W.C."/>
            <person name="Van de Peer Y."/>
            <person name="Liu Z.J."/>
        </authorList>
    </citation>
    <scope>NUCLEOTIDE SEQUENCE [LARGE SCALE GENOMIC DNA]</scope>
    <source>
        <tissue evidence="1">The whole plant</tissue>
    </source>
</reference>
<sequence length="161" mass="17835">MISLNQNKIIQIIARNLSCPILIDQIIARNLSWPIPIVQEPLSGKQVLQTSGSSSRDKIDPHFREAEDETAYHRYKDCGITVSRVINHAHLSCIRILHLPIPADYSMVIADVPMACLDPPIILEGAIVPAGCSFVVSPIDVEKPPIGFVFGDNRVEELDQM</sequence>
<dbReference type="AlphaFoldDB" id="A0A2I0WNZ7"/>
<gene>
    <name evidence="1" type="ORF">MA16_Dca011366</name>
</gene>
<organism evidence="1 2">
    <name type="scientific">Dendrobium catenatum</name>
    <dbReference type="NCBI Taxonomy" id="906689"/>
    <lineage>
        <taxon>Eukaryota</taxon>
        <taxon>Viridiplantae</taxon>
        <taxon>Streptophyta</taxon>
        <taxon>Embryophyta</taxon>
        <taxon>Tracheophyta</taxon>
        <taxon>Spermatophyta</taxon>
        <taxon>Magnoliopsida</taxon>
        <taxon>Liliopsida</taxon>
        <taxon>Asparagales</taxon>
        <taxon>Orchidaceae</taxon>
        <taxon>Epidendroideae</taxon>
        <taxon>Malaxideae</taxon>
        <taxon>Dendrobiinae</taxon>
        <taxon>Dendrobium</taxon>
    </lineage>
</organism>